<sequence>MDPHIHGFFNSSNRIQLGNQSTAEFSNWDGPGFEITYPDQKQVHRHRNQSSSFQQPSNGGVHLLSNQPFSNGNVSSSFVDIEDYYRDDCDFSDAVLRYIDQMLMEEDMEDKLHMLQESLDFQAKERSFYEVLGKKYPPSPHPESALFSPCRESADDYFIYVDRHNSRTNSGDGSGYLIDVVDPNWINSRTDYDPSLVPCHTTYNLSNACISSSSSLNGFSDSPISPLQIHETWCESQPVWNFRKGVEEASRFLPSGSELLVNLGVDGLLRQDPKEGESKVEKDEVRRSPSESRGKKNCHCADTDLEEERISKLPAVSADSDVPIEEFDAVLLNSLGEGRRKFGAYREELQNAASKNMQQNGQTKGSGGGKGRDKKRNRKKQVIDLRTLLINCAQAIAADDRRNANELLKQIKQHSSPFGDGSQRLAHYFAHGLEARLAGTGSQMHKDLFSQRTTMTDYLKAYYTYLASAPFRKISNFASNKTIMMRSQKSMRVHIIDFGILYGFQWPTFIQRLAEREGGPPKLRITGIDFPQPGFRPAERIEETGRRLAHYARTFNVPFEYNAIAQKWETIRAEDLKIEKDEVVVVNCLYRSKNLVDETMLAESSRTMILNLIRKINPDIFIHGIVNGAYGAPFFVTRFREVLFHFSALFDMLETNIPRDKPERLLIERDIFGREAMNVIACEGWERVERPETYKQWQVRNLRAGFIQIPFDRWIMDTARKKVKAFYHKDYIIDEDSQWLLMGWKGRIIYALSCWKPV</sequence>
<reference evidence="6" key="1">
    <citation type="submission" date="2025-08" db="UniProtKB">
        <authorList>
            <consortium name="RefSeq"/>
        </authorList>
    </citation>
    <scope>IDENTIFICATION</scope>
</reference>
<feature type="region of interest" description="Disordered" evidence="4">
    <location>
        <begin position="353"/>
        <end position="378"/>
    </location>
</feature>
<protein>
    <submittedName>
        <fullName evidence="6">Scarecrow-like protein 9</fullName>
    </submittedName>
</protein>
<dbReference type="Gramene" id="SIN_1003831.t">
    <property type="protein sequence ID" value="SIN_1003831.t.cds1"/>
    <property type="gene ID" value="SIN_1003831"/>
</dbReference>
<dbReference type="KEGG" id="sind:105161602"/>
<dbReference type="RefSeq" id="XP_011077642.1">
    <property type="nucleotide sequence ID" value="XM_011079340.2"/>
</dbReference>
<comment type="caution">
    <text evidence="3">Lacks conserved residue(s) required for the propagation of feature annotation.</text>
</comment>
<evidence type="ECO:0000256" key="4">
    <source>
        <dbReference type="SAM" id="MobiDB-lite"/>
    </source>
</evidence>
<proteinExistence type="inferred from homology"/>
<accession>A0A6I9T2A8</accession>
<evidence type="ECO:0000256" key="2">
    <source>
        <dbReference type="ARBA" id="ARBA00023163"/>
    </source>
</evidence>
<dbReference type="Pfam" id="PF03514">
    <property type="entry name" value="GRAS"/>
    <property type="match status" value="1"/>
</dbReference>
<dbReference type="Proteomes" id="UP000504604">
    <property type="component" value="Linkage group LG5"/>
</dbReference>
<feature type="short sequence motif" description="VHIID" evidence="3">
    <location>
        <begin position="493"/>
        <end position="497"/>
    </location>
</feature>
<evidence type="ECO:0000313" key="6">
    <source>
        <dbReference type="RefSeq" id="XP_011077642.1"/>
    </source>
</evidence>
<name>A0A6I9T2A8_SESIN</name>
<evidence type="ECO:0000313" key="5">
    <source>
        <dbReference type="Proteomes" id="UP000504604"/>
    </source>
</evidence>
<feature type="region of interest" description="Leucine repeat I (LRI)" evidence="3">
    <location>
        <begin position="383"/>
        <end position="443"/>
    </location>
</feature>
<keyword evidence="2" id="KW-0804">Transcription</keyword>
<gene>
    <name evidence="6" type="primary">LOC105161602</name>
</gene>
<comment type="similarity">
    <text evidence="3">Belongs to the GRAS family.</text>
</comment>
<dbReference type="AlphaFoldDB" id="A0A6I9T2A8"/>
<dbReference type="InParanoid" id="A0A6I9T2A8"/>
<organism evidence="5 6">
    <name type="scientific">Sesamum indicum</name>
    <name type="common">Oriental sesame</name>
    <name type="synonym">Sesamum orientale</name>
    <dbReference type="NCBI Taxonomy" id="4182"/>
    <lineage>
        <taxon>Eukaryota</taxon>
        <taxon>Viridiplantae</taxon>
        <taxon>Streptophyta</taxon>
        <taxon>Embryophyta</taxon>
        <taxon>Tracheophyta</taxon>
        <taxon>Spermatophyta</taxon>
        <taxon>Magnoliopsida</taxon>
        <taxon>eudicotyledons</taxon>
        <taxon>Gunneridae</taxon>
        <taxon>Pentapetalae</taxon>
        <taxon>asterids</taxon>
        <taxon>lamiids</taxon>
        <taxon>Lamiales</taxon>
        <taxon>Pedaliaceae</taxon>
        <taxon>Sesamum</taxon>
    </lineage>
</organism>
<dbReference type="GeneID" id="105161602"/>
<dbReference type="FunCoup" id="A0A6I9T2A8">
    <property type="interactions" value="1392"/>
</dbReference>
<evidence type="ECO:0000256" key="1">
    <source>
        <dbReference type="ARBA" id="ARBA00023015"/>
    </source>
</evidence>
<feature type="region of interest" description="VHIID" evidence="3">
    <location>
        <begin position="462"/>
        <end position="527"/>
    </location>
</feature>
<evidence type="ECO:0000256" key="3">
    <source>
        <dbReference type="PROSITE-ProRule" id="PRU01191"/>
    </source>
</evidence>
<feature type="region of interest" description="Leucine repeat II (LRII)" evidence="3">
    <location>
        <begin position="543"/>
        <end position="575"/>
    </location>
</feature>
<dbReference type="PROSITE" id="PS50985">
    <property type="entry name" value="GRAS"/>
    <property type="match status" value="1"/>
</dbReference>
<feature type="region of interest" description="Disordered" evidence="4">
    <location>
        <begin position="270"/>
        <end position="301"/>
    </location>
</feature>
<dbReference type="PANTHER" id="PTHR31636">
    <property type="entry name" value="OSJNBA0084A10.13 PROTEIN-RELATED"/>
    <property type="match status" value="1"/>
</dbReference>
<dbReference type="OrthoDB" id="907585at2759"/>
<keyword evidence="1" id="KW-0805">Transcription regulation</keyword>
<dbReference type="InterPro" id="IPR005202">
    <property type="entry name" value="TF_GRAS"/>
</dbReference>
<keyword evidence="5" id="KW-1185">Reference proteome</keyword>
<feature type="region of interest" description="SAW" evidence="3">
    <location>
        <begin position="681"/>
        <end position="756"/>
    </location>
</feature>